<keyword evidence="2 7" id="KW-0813">Transport</keyword>
<evidence type="ECO:0000256" key="1">
    <source>
        <dbReference type="ARBA" id="ARBA00004651"/>
    </source>
</evidence>
<dbReference type="OrthoDB" id="9778910at2"/>
<feature type="transmembrane region" description="Helical" evidence="7">
    <location>
        <begin position="276"/>
        <end position="298"/>
    </location>
</feature>
<dbReference type="InterPro" id="IPR035906">
    <property type="entry name" value="MetI-like_sf"/>
</dbReference>
<feature type="transmembrane region" description="Helical" evidence="7">
    <location>
        <begin position="176"/>
        <end position="195"/>
    </location>
</feature>
<dbReference type="EMBL" id="RBIL01000002">
    <property type="protein sequence ID" value="RKQ86565.1"/>
    <property type="molecule type" value="Genomic_DNA"/>
</dbReference>
<dbReference type="PANTHER" id="PTHR43163:SF6">
    <property type="entry name" value="DIPEPTIDE TRANSPORT SYSTEM PERMEASE PROTEIN DPPB-RELATED"/>
    <property type="match status" value="1"/>
</dbReference>
<feature type="domain" description="ABC transmembrane type-1" evidence="8">
    <location>
        <begin position="98"/>
        <end position="295"/>
    </location>
</feature>
<dbReference type="AlphaFoldDB" id="A0A660KZR2"/>
<evidence type="ECO:0000256" key="2">
    <source>
        <dbReference type="ARBA" id="ARBA00022448"/>
    </source>
</evidence>
<proteinExistence type="inferred from homology"/>
<dbReference type="SUPFAM" id="SSF161098">
    <property type="entry name" value="MetI-like"/>
    <property type="match status" value="1"/>
</dbReference>
<dbReference type="InterPro" id="IPR045621">
    <property type="entry name" value="BPD_transp_1_N"/>
</dbReference>
<dbReference type="Pfam" id="PF00528">
    <property type="entry name" value="BPD_transp_1"/>
    <property type="match status" value="1"/>
</dbReference>
<evidence type="ECO:0000313" key="10">
    <source>
        <dbReference type="Proteomes" id="UP000278962"/>
    </source>
</evidence>
<keyword evidence="4 7" id="KW-0812">Transmembrane</keyword>
<reference evidence="9 10" key="1">
    <citation type="submission" date="2018-10" db="EMBL/GenBank/DDBJ databases">
        <title>Genomic Encyclopedia of Archaeal and Bacterial Type Strains, Phase II (KMG-II): from individual species to whole genera.</title>
        <authorList>
            <person name="Goeker M."/>
        </authorList>
    </citation>
    <scope>NUCLEOTIDE SEQUENCE [LARGE SCALE GENOMIC DNA]</scope>
    <source>
        <strain evidence="9 10">DSM 14954</strain>
    </source>
</reference>
<dbReference type="PANTHER" id="PTHR43163">
    <property type="entry name" value="DIPEPTIDE TRANSPORT SYSTEM PERMEASE PROTEIN DPPB-RELATED"/>
    <property type="match status" value="1"/>
</dbReference>
<evidence type="ECO:0000256" key="4">
    <source>
        <dbReference type="ARBA" id="ARBA00022692"/>
    </source>
</evidence>
<dbReference type="Pfam" id="PF19300">
    <property type="entry name" value="BPD_transp_1_N"/>
    <property type="match status" value="1"/>
</dbReference>
<evidence type="ECO:0000256" key="5">
    <source>
        <dbReference type="ARBA" id="ARBA00022989"/>
    </source>
</evidence>
<organism evidence="9 10">
    <name type="scientific">Solirubrobacter pauli</name>
    <dbReference type="NCBI Taxonomy" id="166793"/>
    <lineage>
        <taxon>Bacteria</taxon>
        <taxon>Bacillati</taxon>
        <taxon>Actinomycetota</taxon>
        <taxon>Thermoleophilia</taxon>
        <taxon>Solirubrobacterales</taxon>
        <taxon>Solirubrobacteraceae</taxon>
        <taxon>Solirubrobacter</taxon>
    </lineage>
</organism>
<evidence type="ECO:0000259" key="8">
    <source>
        <dbReference type="PROSITE" id="PS50928"/>
    </source>
</evidence>
<accession>A0A660KZR2</accession>
<evidence type="ECO:0000313" key="9">
    <source>
        <dbReference type="EMBL" id="RKQ86565.1"/>
    </source>
</evidence>
<dbReference type="Gene3D" id="1.10.3720.10">
    <property type="entry name" value="MetI-like"/>
    <property type="match status" value="1"/>
</dbReference>
<keyword evidence="6 7" id="KW-0472">Membrane</keyword>
<protein>
    <submittedName>
        <fullName evidence="9">Peptide/nickel transport system permease protein</fullName>
    </submittedName>
</protein>
<comment type="subcellular location">
    <subcellularLocation>
        <location evidence="1 7">Cell membrane</location>
        <topology evidence="1 7">Multi-pass membrane protein</topology>
    </subcellularLocation>
</comment>
<feature type="transmembrane region" description="Helical" evidence="7">
    <location>
        <begin position="138"/>
        <end position="164"/>
    </location>
</feature>
<dbReference type="PROSITE" id="PS50928">
    <property type="entry name" value="ABC_TM1"/>
    <property type="match status" value="1"/>
</dbReference>
<evidence type="ECO:0000256" key="7">
    <source>
        <dbReference type="RuleBase" id="RU363032"/>
    </source>
</evidence>
<dbReference type="GO" id="GO:0071916">
    <property type="term" value="F:dipeptide transmembrane transporter activity"/>
    <property type="evidence" value="ECO:0007669"/>
    <property type="project" value="TreeGrafter"/>
</dbReference>
<dbReference type="GO" id="GO:0005886">
    <property type="term" value="C:plasma membrane"/>
    <property type="evidence" value="ECO:0007669"/>
    <property type="project" value="UniProtKB-SubCell"/>
</dbReference>
<keyword evidence="10" id="KW-1185">Reference proteome</keyword>
<comment type="similarity">
    <text evidence="7">Belongs to the binding-protein-dependent transport system permease family.</text>
</comment>
<dbReference type="Proteomes" id="UP000278962">
    <property type="component" value="Unassembled WGS sequence"/>
</dbReference>
<keyword evidence="3" id="KW-1003">Cell membrane</keyword>
<sequence>MARFIARRIATAVLVLAVASVAVFTLVTLAPGDPAQIVAERRSFGADREMVERVRAELGLDRPLPVRYLDWLGDVARGDLGTSLRTNGEIWAELRERTPTTALLVIGATLFALLAGAGAGVLGALFPSGLHDRLSRATALAAVSIPSFYLGALLVLLFAVTLRWLPAEGVSGPSSWLLPCVTLGLASGAVLSRVVRVGLAEAVSSRYVTTAISRGRSRRRTVLRDALPNVAVPTLTALATQVGVIITGAIVVEAVFSWQGAAIYFLEAVKFRDFPVLQAWLLLFAALFVTINTVVDIATRAIDPRLRRAVAEGLA</sequence>
<gene>
    <name evidence="9" type="ORF">C8N24_4578</name>
</gene>
<evidence type="ECO:0000256" key="6">
    <source>
        <dbReference type="ARBA" id="ARBA00023136"/>
    </source>
</evidence>
<dbReference type="InterPro" id="IPR000515">
    <property type="entry name" value="MetI-like"/>
</dbReference>
<keyword evidence="5 7" id="KW-1133">Transmembrane helix</keyword>
<name>A0A660KZR2_9ACTN</name>
<feature type="transmembrane region" description="Helical" evidence="7">
    <location>
        <begin position="102"/>
        <end position="126"/>
    </location>
</feature>
<comment type="caution">
    <text evidence="9">The sequence shown here is derived from an EMBL/GenBank/DDBJ whole genome shotgun (WGS) entry which is preliminary data.</text>
</comment>
<feature type="transmembrane region" description="Helical" evidence="7">
    <location>
        <begin position="226"/>
        <end position="256"/>
    </location>
</feature>
<evidence type="ECO:0000256" key="3">
    <source>
        <dbReference type="ARBA" id="ARBA00022475"/>
    </source>
</evidence>
<dbReference type="RefSeq" id="WP_121254405.1">
    <property type="nucleotide sequence ID" value="NZ_RBIL01000002.1"/>
</dbReference>